<protein>
    <submittedName>
        <fullName evidence="10">ABC transporter ATP-binding protein</fullName>
    </submittedName>
</protein>
<keyword evidence="4" id="KW-0547">Nucleotide-binding</keyword>
<dbReference type="EMBL" id="PDKN01000005">
    <property type="protein sequence ID" value="RXJ56516.1"/>
    <property type="molecule type" value="Genomic_DNA"/>
</dbReference>
<dbReference type="InterPro" id="IPR027417">
    <property type="entry name" value="P-loop_NTPase"/>
</dbReference>
<dbReference type="GO" id="GO:0016887">
    <property type="term" value="F:ATP hydrolysis activity"/>
    <property type="evidence" value="ECO:0007669"/>
    <property type="project" value="InterPro"/>
</dbReference>
<dbReference type="Pfam" id="PF00005">
    <property type="entry name" value="ABC_tran"/>
    <property type="match status" value="1"/>
</dbReference>
<dbReference type="AlphaFoldDB" id="A0A4Q0XPQ7"/>
<keyword evidence="2" id="KW-1003">Cell membrane</keyword>
<keyword evidence="6" id="KW-0408">Iron</keyword>
<accession>A0A4Q0XPQ7</accession>
<keyword evidence="5 10" id="KW-0067">ATP-binding</keyword>
<comment type="caution">
    <text evidence="10">The sequence shown here is derived from an EMBL/GenBank/DDBJ whole genome shotgun (WGS) entry which is preliminary data.</text>
</comment>
<name>A0A4Q0XPQ7_9BACT</name>
<dbReference type="InterPro" id="IPR017871">
    <property type="entry name" value="ABC_transporter-like_CS"/>
</dbReference>
<dbReference type="GO" id="GO:0005524">
    <property type="term" value="F:ATP binding"/>
    <property type="evidence" value="ECO:0007669"/>
    <property type="project" value="UniProtKB-KW"/>
</dbReference>
<dbReference type="PANTHER" id="PTHR42781">
    <property type="entry name" value="SPERMIDINE/PUTRESCINE IMPORT ATP-BINDING PROTEIN POTA"/>
    <property type="match status" value="1"/>
</dbReference>
<keyword evidence="8" id="KW-0472">Membrane</keyword>
<keyword evidence="7" id="KW-0406">Ion transport</keyword>
<evidence type="ECO:0000256" key="2">
    <source>
        <dbReference type="ARBA" id="ARBA00022475"/>
    </source>
</evidence>
<dbReference type="PROSITE" id="PS50893">
    <property type="entry name" value="ABC_TRANSPORTER_2"/>
    <property type="match status" value="1"/>
</dbReference>
<dbReference type="CDD" id="cd03259">
    <property type="entry name" value="ABC_Carb_Solutes_like"/>
    <property type="match status" value="1"/>
</dbReference>
<dbReference type="SUPFAM" id="SSF52540">
    <property type="entry name" value="P-loop containing nucleoside triphosphate hydrolases"/>
    <property type="match status" value="1"/>
</dbReference>
<keyword evidence="11" id="KW-1185">Reference proteome</keyword>
<dbReference type="InterPro" id="IPR003593">
    <property type="entry name" value="AAA+_ATPase"/>
</dbReference>
<evidence type="ECO:0000313" key="10">
    <source>
        <dbReference type="EMBL" id="RXJ56516.1"/>
    </source>
</evidence>
<keyword evidence="1" id="KW-0813">Transport</keyword>
<evidence type="ECO:0000256" key="6">
    <source>
        <dbReference type="ARBA" id="ARBA00023004"/>
    </source>
</evidence>
<evidence type="ECO:0000256" key="1">
    <source>
        <dbReference type="ARBA" id="ARBA00022448"/>
    </source>
</evidence>
<sequence>MFGIKLKDFGISFGNMEILKNVSFDVKEGEIVTILGPSGSGKSTILRSIASLQDSFEGEILLNQTCLISGNQKCNKDIGYIFQDYALFPHLDVKENIGFALYNLPKIEKQRRVDELLKQFDLVEHRNKQIHELSGGQQQRVSIARTIAYNPKILLLDEPFSNLDSILRHKTKLWLKNIIKNLGLSAILVTHDKKEALSISDKIGILQNKTLVQFGTPQELFFKPANLYIANFLGEINILPKALMQDLRIDIPEHQTPIIRINQCHLTSTPLDTNQELLVKQSSYCGDYFELVLQFTKYSGHSITVHCAQEHEINSTVYINLQKGNILKVNTQ</sequence>
<dbReference type="InterPro" id="IPR050093">
    <property type="entry name" value="ABC_SmlMolc_Importer"/>
</dbReference>
<dbReference type="PROSITE" id="PS00211">
    <property type="entry name" value="ABC_TRANSPORTER_1"/>
    <property type="match status" value="1"/>
</dbReference>
<keyword evidence="3" id="KW-0410">Iron transport</keyword>
<evidence type="ECO:0000259" key="9">
    <source>
        <dbReference type="PROSITE" id="PS50893"/>
    </source>
</evidence>
<dbReference type="GO" id="GO:0015408">
    <property type="term" value="F:ABC-type ferric iron transporter activity"/>
    <property type="evidence" value="ECO:0007669"/>
    <property type="project" value="InterPro"/>
</dbReference>
<dbReference type="GO" id="GO:0016020">
    <property type="term" value="C:membrane"/>
    <property type="evidence" value="ECO:0007669"/>
    <property type="project" value="InterPro"/>
</dbReference>
<evidence type="ECO:0000256" key="8">
    <source>
        <dbReference type="ARBA" id="ARBA00023136"/>
    </source>
</evidence>
<evidence type="ECO:0000256" key="5">
    <source>
        <dbReference type="ARBA" id="ARBA00022840"/>
    </source>
</evidence>
<dbReference type="InterPro" id="IPR015853">
    <property type="entry name" value="ABC_transpr_FbpC"/>
</dbReference>
<gene>
    <name evidence="10" type="ORF">CRV04_08895</name>
</gene>
<proteinExistence type="predicted"/>
<evidence type="ECO:0000256" key="7">
    <source>
        <dbReference type="ARBA" id="ARBA00023065"/>
    </source>
</evidence>
<dbReference type="Gene3D" id="3.40.50.300">
    <property type="entry name" value="P-loop containing nucleotide triphosphate hydrolases"/>
    <property type="match status" value="1"/>
</dbReference>
<dbReference type="Proteomes" id="UP000290657">
    <property type="component" value="Unassembled WGS sequence"/>
</dbReference>
<dbReference type="OrthoDB" id="9809450at2"/>
<dbReference type="InterPro" id="IPR003439">
    <property type="entry name" value="ABC_transporter-like_ATP-bd"/>
</dbReference>
<evidence type="ECO:0000256" key="4">
    <source>
        <dbReference type="ARBA" id="ARBA00022741"/>
    </source>
</evidence>
<dbReference type="GO" id="GO:0015697">
    <property type="term" value="P:quaternary ammonium group transport"/>
    <property type="evidence" value="ECO:0007669"/>
    <property type="project" value="UniProtKB-ARBA"/>
</dbReference>
<dbReference type="SMART" id="SM00382">
    <property type="entry name" value="AAA"/>
    <property type="match status" value="1"/>
</dbReference>
<organism evidence="10 11">
    <name type="scientific">Candidatus Marinarcus aquaticus</name>
    <dbReference type="NCBI Taxonomy" id="2044504"/>
    <lineage>
        <taxon>Bacteria</taxon>
        <taxon>Pseudomonadati</taxon>
        <taxon>Campylobacterota</taxon>
        <taxon>Epsilonproteobacteria</taxon>
        <taxon>Campylobacterales</taxon>
        <taxon>Arcobacteraceae</taxon>
        <taxon>Candidatus Marinarcus</taxon>
    </lineage>
</organism>
<reference evidence="10 11" key="1">
    <citation type="submission" date="2017-10" db="EMBL/GenBank/DDBJ databases">
        <title>Genomics of the genus Arcobacter.</title>
        <authorList>
            <person name="Perez-Cataluna A."/>
            <person name="Figueras M.J."/>
        </authorList>
    </citation>
    <scope>NUCLEOTIDE SEQUENCE [LARGE SCALE GENOMIC DNA]</scope>
    <source>
        <strain evidence="10 11">CECT 8987</strain>
    </source>
</reference>
<evidence type="ECO:0000313" key="11">
    <source>
        <dbReference type="Proteomes" id="UP000290657"/>
    </source>
</evidence>
<evidence type="ECO:0000256" key="3">
    <source>
        <dbReference type="ARBA" id="ARBA00022496"/>
    </source>
</evidence>
<dbReference type="RefSeq" id="WP_128996492.1">
    <property type="nucleotide sequence ID" value="NZ_PDKN01000005.1"/>
</dbReference>
<feature type="domain" description="ABC transporter" evidence="9">
    <location>
        <begin position="4"/>
        <end position="233"/>
    </location>
</feature>
<dbReference type="PANTHER" id="PTHR42781:SF4">
    <property type="entry name" value="SPERMIDINE_PUTRESCINE IMPORT ATP-BINDING PROTEIN POTA"/>
    <property type="match status" value="1"/>
</dbReference>
<dbReference type="FunFam" id="3.40.50.300:FF:000425">
    <property type="entry name" value="Probable ABC transporter, ATP-binding subunit"/>
    <property type="match status" value="1"/>
</dbReference>